<dbReference type="RefSeq" id="WP_188798481.1">
    <property type="nucleotide sequence ID" value="NZ_BMJA01000007.1"/>
</dbReference>
<organism evidence="1 2">
    <name type="scientific">Dyella nitratireducens</name>
    <dbReference type="NCBI Taxonomy" id="1849580"/>
    <lineage>
        <taxon>Bacteria</taxon>
        <taxon>Pseudomonadati</taxon>
        <taxon>Pseudomonadota</taxon>
        <taxon>Gammaproteobacteria</taxon>
        <taxon>Lysobacterales</taxon>
        <taxon>Rhodanobacteraceae</taxon>
        <taxon>Dyella</taxon>
    </lineage>
</organism>
<accession>A0ABQ1GY65</accession>
<dbReference type="InterPro" id="IPR014056">
    <property type="entry name" value="TypeIITA-like_toxin_pred"/>
</dbReference>
<dbReference type="PANTHER" id="PTHR41791">
    <property type="entry name" value="SSL7039 PROTEIN"/>
    <property type="match status" value="1"/>
</dbReference>
<dbReference type="InterPro" id="IPR035093">
    <property type="entry name" value="RelE/ParE_toxin_dom_sf"/>
</dbReference>
<evidence type="ECO:0000313" key="2">
    <source>
        <dbReference type="Proteomes" id="UP000620046"/>
    </source>
</evidence>
<dbReference type="Proteomes" id="UP000620046">
    <property type="component" value="Unassembled WGS sequence"/>
</dbReference>
<dbReference type="SUPFAM" id="SSF143011">
    <property type="entry name" value="RelE-like"/>
    <property type="match status" value="1"/>
</dbReference>
<dbReference type="EMBL" id="BMJA01000007">
    <property type="protein sequence ID" value="GGA52282.1"/>
    <property type="molecule type" value="Genomic_DNA"/>
</dbReference>
<name>A0ABQ1GY65_9GAMM</name>
<dbReference type="PIRSF" id="PIRSF028744">
    <property type="entry name" value="Addict_mod_HI1419"/>
    <property type="match status" value="1"/>
</dbReference>
<sequence>MMELIETDTFKKWRKGLKDVRAEAVIAVRLARLVNGLPGDVKPVGEGVGELRIHYGPGYRVYFKRIDSAIIVLLCGGDKSTQDKDITLAKKLAESWSP</sequence>
<protein>
    <submittedName>
        <fullName evidence="1">Addiction module antitoxin RelB</fullName>
    </submittedName>
</protein>
<dbReference type="PANTHER" id="PTHR41791:SF1">
    <property type="entry name" value="SSL7039 PROTEIN"/>
    <property type="match status" value="1"/>
</dbReference>
<gene>
    <name evidence="1" type="ORF">GCM10010981_47170</name>
</gene>
<proteinExistence type="predicted"/>
<evidence type="ECO:0000313" key="1">
    <source>
        <dbReference type="EMBL" id="GGA52282.1"/>
    </source>
</evidence>
<dbReference type="NCBIfam" id="TIGR02683">
    <property type="entry name" value="upstrm_HI1419"/>
    <property type="match status" value="1"/>
</dbReference>
<keyword evidence="2" id="KW-1185">Reference proteome</keyword>
<reference evidence="2" key="1">
    <citation type="journal article" date="2019" name="Int. J. Syst. Evol. Microbiol.">
        <title>The Global Catalogue of Microorganisms (GCM) 10K type strain sequencing project: providing services to taxonomists for standard genome sequencing and annotation.</title>
        <authorList>
            <consortium name="The Broad Institute Genomics Platform"/>
            <consortium name="The Broad Institute Genome Sequencing Center for Infectious Disease"/>
            <person name="Wu L."/>
            <person name="Ma J."/>
        </authorList>
    </citation>
    <scope>NUCLEOTIDE SEQUENCE [LARGE SCALE GENOMIC DNA]</scope>
    <source>
        <strain evidence="2">CGMCC 1.15439</strain>
    </source>
</reference>
<comment type="caution">
    <text evidence="1">The sequence shown here is derived from an EMBL/GenBank/DDBJ whole genome shotgun (WGS) entry which is preliminary data.</text>
</comment>